<name>A0A8E5MDZ4_USTVR</name>
<protein>
    <submittedName>
        <fullName evidence="1">Uncharacterized protein</fullName>
    </submittedName>
</protein>
<evidence type="ECO:0000313" key="2">
    <source>
        <dbReference type="Proteomes" id="UP000027002"/>
    </source>
</evidence>
<organism evidence="1 2">
    <name type="scientific">Ustilaginoidea virens</name>
    <name type="common">Rice false smut fungus</name>
    <name type="synonym">Villosiclava virens</name>
    <dbReference type="NCBI Taxonomy" id="1159556"/>
    <lineage>
        <taxon>Eukaryota</taxon>
        <taxon>Fungi</taxon>
        <taxon>Dikarya</taxon>
        <taxon>Ascomycota</taxon>
        <taxon>Pezizomycotina</taxon>
        <taxon>Sordariomycetes</taxon>
        <taxon>Hypocreomycetidae</taxon>
        <taxon>Hypocreales</taxon>
        <taxon>Clavicipitaceae</taxon>
        <taxon>Ustilaginoidea</taxon>
    </lineage>
</organism>
<evidence type="ECO:0000313" key="1">
    <source>
        <dbReference type="EMBL" id="QUC15787.1"/>
    </source>
</evidence>
<dbReference type="RefSeq" id="XP_042993460.1">
    <property type="nucleotide sequence ID" value="XM_043137526.1"/>
</dbReference>
<dbReference type="GeneID" id="66060806"/>
<dbReference type="KEGG" id="uvi:66060806"/>
<dbReference type="Proteomes" id="UP000027002">
    <property type="component" value="Chromosome 1"/>
</dbReference>
<proteinExistence type="predicted"/>
<accession>A0A8E5MDZ4</accession>
<gene>
    <name evidence="1" type="ORF">UV8b_00028</name>
</gene>
<sequence>MFIRERSMHKCSVLRDGTVSLALHLAAVGVESRVAYAAGAGVVTGEFLDMDLAPLCPLAQNWLLCPAFFPQSQGDVKVVRDQRLAFMLAYHPPT</sequence>
<keyword evidence="2" id="KW-1185">Reference proteome</keyword>
<reference evidence="1" key="1">
    <citation type="submission" date="2020-03" db="EMBL/GenBank/DDBJ databases">
        <title>A mixture of massive structural variations and highly conserved coding sequences in Ustilaginoidea virens genome.</title>
        <authorList>
            <person name="Zhang K."/>
            <person name="Zhao Z."/>
            <person name="Zhang Z."/>
            <person name="Li Y."/>
            <person name="Hsiang T."/>
            <person name="Sun W."/>
        </authorList>
    </citation>
    <scope>NUCLEOTIDE SEQUENCE</scope>
    <source>
        <strain evidence="1">UV-8b</strain>
    </source>
</reference>
<dbReference type="EMBL" id="CP072753">
    <property type="protein sequence ID" value="QUC15787.1"/>
    <property type="molecule type" value="Genomic_DNA"/>
</dbReference>
<dbReference type="AlphaFoldDB" id="A0A8E5MDZ4"/>